<organism evidence="1 2">
    <name type="scientific">Paracoccus maritimus</name>
    <dbReference type="NCBI Taxonomy" id="2933292"/>
    <lineage>
        <taxon>Bacteria</taxon>
        <taxon>Pseudomonadati</taxon>
        <taxon>Pseudomonadota</taxon>
        <taxon>Alphaproteobacteria</taxon>
        <taxon>Rhodobacterales</taxon>
        <taxon>Paracoccaceae</taxon>
        <taxon>Paracoccus</taxon>
    </lineage>
</organism>
<evidence type="ECO:0000313" key="2">
    <source>
        <dbReference type="Proteomes" id="UP001320702"/>
    </source>
</evidence>
<dbReference type="RefSeq" id="WP_260278288.1">
    <property type="nucleotide sequence ID" value="NZ_JANAVZ010000010.1"/>
</dbReference>
<reference evidence="1 2" key="1">
    <citation type="submission" date="2022-04" db="EMBL/GenBank/DDBJ databases">
        <title>Paracoccus sp. YLB-12 draft genome sequence.</title>
        <authorList>
            <person name="Yu L."/>
        </authorList>
    </citation>
    <scope>NUCLEOTIDE SEQUENCE [LARGE SCALE GENOMIC DNA]</scope>
    <source>
        <strain evidence="1 2">YLB-12</strain>
    </source>
</reference>
<sequence length="245" mass="28171">MTYSDYVIYVDESGDHTLTAIDRDYPVFVLDFCIFRKDSYANVVAPQVQAFKFAHFGHDIVVLHEHEIRKQKPPFVFLKSRDKRDAFMDGLNRLIEQADFTIVAAAIHKERLTQRYAAPGNPYEMALTFCMERAHAFLRDRGQHNMTTHIVVERRGKREDDELELAFRRIRDGANYVGEMPGFEIIFADKKTNSAGLQLADLTARPIGRHVLDPAQPNRAWEIIEPKLRRSPAGAVRGWGLKVFP</sequence>
<dbReference type="Pfam" id="PF12686">
    <property type="entry name" value="DUF3800"/>
    <property type="match status" value="1"/>
</dbReference>
<evidence type="ECO:0000313" key="1">
    <source>
        <dbReference type="EMBL" id="MCT4334376.1"/>
    </source>
</evidence>
<gene>
    <name evidence="1" type="ORF">MU516_16045</name>
</gene>
<accession>A0ABT2KCY2</accession>
<dbReference type="EMBL" id="JANAVZ010000010">
    <property type="protein sequence ID" value="MCT4334376.1"/>
    <property type="molecule type" value="Genomic_DNA"/>
</dbReference>
<name>A0ABT2KCY2_9RHOB</name>
<keyword evidence="2" id="KW-1185">Reference proteome</keyword>
<protein>
    <submittedName>
        <fullName evidence="1">DUF3800 domain-containing protein</fullName>
    </submittedName>
</protein>
<dbReference type="InterPro" id="IPR024524">
    <property type="entry name" value="DUF3800"/>
</dbReference>
<comment type="caution">
    <text evidence="1">The sequence shown here is derived from an EMBL/GenBank/DDBJ whole genome shotgun (WGS) entry which is preliminary data.</text>
</comment>
<dbReference type="Proteomes" id="UP001320702">
    <property type="component" value="Unassembled WGS sequence"/>
</dbReference>
<proteinExistence type="predicted"/>